<proteinExistence type="predicted"/>
<gene>
    <name evidence="1" type="ORF">DL07_08890</name>
    <name evidence="3" type="ORF">FBF48_08080</name>
    <name evidence="2" type="ORF">GMC65_04265</name>
</gene>
<name>A0A074IRY0_STRSL</name>
<evidence type="ECO:0000313" key="4">
    <source>
        <dbReference type="Proteomes" id="UP000027855"/>
    </source>
</evidence>
<dbReference type="RefSeq" id="WP_037598883.1">
    <property type="nucleotide sequence ID" value="NZ_CACRUJ010000004.1"/>
</dbReference>
<organism evidence="1 4">
    <name type="scientific">Streptococcus salivarius</name>
    <dbReference type="NCBI Taxonomy" id="1304"/>
    <lineage>
        <taxon>Bacteria</taxon>
        <taxon>Bacillati</taxon>
        <taxon>Bacillota</taxon>
        <taxon>Bacilli</taxon>
        <taxon>Lactobacillales</taxon>
        <taxon>Streptococcaceae</taxon>
        <taxon>Streptococcus</taxon>
    </lineage>
</organism>
<protein>
    <submittedName>
        <fullName evidence="2">DUF3013 family protein</fullName>
    </submittedName>
</protein>
<comment type="caution">
    <text evidence="1">The sequence shown here is derived from an EMBL/GenBank/DDBJ whole genome shotgun (WGS) entry which is preliminary data.</text>
</comment>
<dbReference type="AlphaFoldDB" id="A0A074IRY0"/>
<dbReference type="EMBL" id="WMYO01000004">
    <property type="protein sequence ID" value="MTR27578.1"/>
    <property type="molecule type" value="Genomic_DNA"/>
</dbReference>
<reference evidence="3 5" key="3">
    <citation type="submission" date="2019-06" db="EMBL/GenBank/DDBJ databases">
        <title>Genome Announcement To Ensure Probiotic Safety of Streptococcus salivarius UBSS01.</title>
        <authorList>
            <person name="Sulthana A."/>
            <person name="Lakshmi S.G."/>
            <person name="Madempudi R.S."/>
        </authorList>
    </citation>
    <scope>NUCLEOTIDE SEQUENCE [LARGE SCALE GENOMIC DNA]</scope>
    <source>
        <strain evidence="3 5">UBSS01</strain>
    </source>
</reference>
<dbReference type="Proteomes" id="UP000308186">
    <property type="component" value="Unassembled WGS sequence"/>
</dbReference>
<dbReference type="EMBL" id="VDCW01000009">
    <property type="protein sequence ID" value="TNF66759.1"/>
    <property type="molecule type" value="Genomic_DNA"/>
</dbReference>
<evidence type="ECO:0000313" key="1">
    <source>
        <dbReference type="EMBL" id="KEO42880.1"/>
    </source>
</evidence>
<evidence type="ECO:0000313" key="2">
    <source>
        <dbReference type="EMBL" id="MTR27578.1"/>
    </source>
</evidence>
<sequence>MAKFGFLSVLEEELDKHLDYDFAMDWDKKNHAVEVTFILEAQNSSNVETIDDKGEVSDEDVIFEDYVLFYNPAKSRFDEEDYLVTIPYEPKKGLSREFLSYFAETLNEVATEGLSDLMDFLSDDGPEEFGLVWDKEAFEKGKAQLEEKEFFAYPRY</sequence>
<evidence type="ECO:0000313" key="5">
    <source>
        <dbReference type="Proteomes" id="UP000308186"/>
    </source>
</evidence>
<accession>A0A074IRY0</accession>
<reference evidence="2 6" key="2">
    <citation type="journal article" date="2019" name="Nat. Med.">
        <title>A library of human gut bacterial isolates paired with longitudinal multiomics data enables mechanistic microbiome research.</title>
        <authorList>
            <person name="Poyet M."/>
            <person name="Groussin M."/>
            <person name="Gibbons S.M."/>
            <person name="Avila-Pacheco J."/>
            <person name="Jiang X."/>
            <person name="Kearney S.M."/>
            <person name="Perrotta A.R."/>
            <person name="Berdy B."/>
            <person name="Zhao S."/>
            <person name="Lieberman T.D."/>
            <person name="Swanson P.K."/>
            <person name="Smith M."/>
            <person name="Roesemann S."/>
            <person name="Alexander J.E."/>
            <person name="Rich S.A."/>
            <person name="Livny J."/>
            <person name="Vlamakis H."/>
            <person name="Clish C."/>
            <person name="Bullock K."/>
            <person name="Deik A."/>
            <person name="Scott J."/>
            <person name="Pierce K.A."/>
            <person name="Xavier R.J."/>
            <person name="Alm E.J."/>
        </authorList>
    </citation>
    <scope>NUCLEOTIDE SEQUENCE [LARGE SCALE GENOMIC DNA]</scope>
    <source>
        <strain evidence="2 6">BIOML-A4</strain>
    </source>
</reference>
<dbReference type="Proteomes" id="UP000439678">
    <property type="component" value="Unassembled WGS sequence"/>
</dbReference>
<dbReference type="Gene3D" id="3.40.50.11250">
    <property type="entry name" value="Protein of unknown function DUF3013"/>
    <property type="match status" value="1"/>
</dbReference>
<dbReference type="Pfam" id="PF11217">
    <property type="entry name" value="DUF3013"/>
    <property type="match status" value="1"/>
</dbReference>
<dbReference type="InterPro" id="IPR021380">
    <property type="entry name" value="DUF3013"/>
</dbReference>
<dbReference type="EMBL" id="JJMT01000043">
    <property type="protein sequence ID" value="KEO42880.1"/>
    <property type="molecule type" value="Genomic_DNA"/>
</dbReference>
<evidence type="ECO:0000313" key="6">
    <source>
        <dbReference type="Proteomes" id="UP000439678"/>
    </source>
</evidence>
<dbReference type="Proteomes" id="UP000027855">
    <property type="component" value="Unassembled WGS sequence"/>
</dbReference>
<evidence type="ECO:0000313" key="3">
    <source>
        <dbReference type="EMBL" id="TNF66759.1"/>
    </source>
</evidence>
<reference evidence="1 4" key="1">
    <citation type="submission" date="2014-04" db="EMBL/GenBank/DDBJ databases">
        <title>Variable characteristics of bacteriocin-producing Streptococcus salivarius strains isolated from Malaysian subjects.</title>
        <authorList>
            <person name="Philip K."/>
            <person name="Barbour A."/>
        </authorList>
    </citation>
    <scope>NUCLEOTIDE SEQUENCE [LARGE SCALE GENOMIC DNA]</scope>
    <source>
        <strain evidence="1 4">NU10</strain>
    </source>
</reference>